<dbReference type="SUPFAM" id="SSF100950">
    <property type="entry name" value="NagB/RpiA/CoA transferase-like"/>
    <property type="match status" value="1"/>
</dbReference>
<protein>
    <recommendedName>
        <fullName evidence="6">Translation initiation factor eIF2B subunit delta</fullName>
    </recommendedName>
    <alternativeName>
        <fullName evidence="7">eIF2B GDP-GTP exchange factor subunit delta</fullName>
    </alternativeName>
</protein>
<comment type="subunit">
    <text evidence="8">Component of the translation initiation factor 2B (eIF2B) complex which is a heterodecamer of two sets of five different subunits: alpha, beta, gamma, delta and epsilon. Subunits alpha, beta and delta comprise a regulatory subcomplex and subunits epsilon and gamma comprise a catalytic subcomplex. Within the complex, the hexameric regulatory complex resides at the center, with the two heterodimeric catalytic subcomplexes bound on opposite sides.</text>
</comment>
<dbReference type="GO" id="GO:0005829">
    <property type="term" value="C:cytosol"/>
    <property type="evidence" value="ECO:0007669"/>
    <property type="project" value="UniProtKB-SubCell"/>
</dbReference>
<dbReference type="Proteomes" id="UP000243499">
    <property type="component" value="Chromosome 9"/>
</dbReference>
<evidence type="ECO:0000256" key="1">
    <source>
        <dbReference type="ARBA" id="ARBA00004514"/>
    </source>
</evidence>
<sequence length="612" mass="66489">MDLRRPPRSSSGGVEPKIRQVGFFTPDASAPSVLLPPAAAVPAPLAKQGAAAGSPPASDDLSPGRLSPVMIPPPRHADLLAPGSPSPAAADAVLATSAPARSSARLDVASEIADDDSWSRAPSATELEENKRGLSEIRNEGAPASIPQKQKTSKAERRAIQEAQRAAKAAAKEAGKSAGAASAAGPVTSKQAKSAKNAHKKDLPQAASTVASEKKVTERLPERERKLDAPHPRMQFDDVHKVEKAKKRAVVNQSEARNRVELFRHLPQYVHGTQLPDLESKFFQLEPMHPSVYKVGLQYLSGEVSGGNGRCIAMLLAFREAIKDYTTPPNKTLSRDLTAKVSSYVSFLIECRPLSISMGNAIRFLKNRIAKLPHTLSESEAKASLQSDIDRFINEKIILADKAIVSHAITKVRDNDVLLTYGSSSVVEMILDYAHELGRKFRVIVVDSRPKLEGQELLRRLVAKGINCTYTHVNAISYIMHEVTRVFLGASSVLSNGTVYSRVGTASVAMVAHAFGVPVLVCCEAYKFHERVQLDSICANELGDPDVILKVPGKAEDHLKNWADNANLQLLNLTYDATPHDYVSMIITDYGMLPPTSVPVIVREYRKEQLWI</sequence>
<feature type="compositionally biased region" description="Low complexity" evidence="10">
    <location>
        <begin position="45"/>
        <end position="54"/>
    </location>
</feature>
<evidence type="ECO:0000256" key="5">
    <source>
        <dbReference type="ARBA" id="ARBA00022917"/>
    </source>
</evidence>
<comment type="subcellular location">
    <subcellularLocation>
        <location evidence="1">Cytoplasm</location>
        <location evidence="1">Cytosol</location>
    </subcellularLocation>
</comment>
<proteinExistence type="inferred from homology"/>
<name>A0A2S3IJS5_9POAL</name>
<feature type="region of interest" description="Disordered" evidence="10">
    <location>
        <begin position="45"/>
        <end position="227"/>
    </location>
</feature>
<dbReference type="AlphaFoldDB" id="A0A2S3IJS5"/>
<dbReference type="PANTHER" id="PTHR10233">
    <property type="entry name" value="TRANSLATION INITIATION FACTOR EIF-2B"/>
    <property type="match status" value="1"/>
</dbReference>
<reference evidence="11" key="1">
    <citation type="submission" date="2018-04" db="EMBL/GenBank/DDBJ databases">
        <title>WGS assembly of Panicum hallii.</title>
        <authorList>
            <person name="Lovell J."/>
            <person name="Jenkins J."/>
            <person name="Lowry D."/>
            <person name="Mamidi S."/>
            <person name="Sreedasyam A."/>
            <person name="Weng X."/>
            <person name="Barry K."/>
            <person name="Bonette J."/>
            <person name="Campitelli B."/>
            <person name="Daum C."/>
            <person name="Gordon S."/>
            <person name="Gould B."/>
            <person name="Lipzen A."/>
            <person name="Macqueen A."/>
            <person name="Palacio-Mejia J."/>
            <person name="Plott C."/>
            <person name="Shakirov E."/>
            <person name="Shu S."/>
            <person name="Yoshinaga Y."/>
            <person name="Zane M."/>
            <person name="Rokhsar D."/>
            <person name="Grimwood J."/>
            <person name="Schmutz J."/>
            <person name="Juenger T."/>
        </authorList>
    </citation>
    <scope>NUCLEOTIDE SEQUENCE [LARGE SCALE GENOMIC DNA]</scope>
    <source>
        <strain evidence="11">FIL2</strain>
    </source>
</reference>
<evidence type="ECO:0000256" key="4">
    <source>
        <dbReference type="ARBA" id="ARBA00022540"/>
    </source>
</evidence>
<feature type="compositionally biased region" description="Low complexity" evidence="10">
    <location>
        <begin position="79"/>
        <end position="92"/>
    </location>
</feature>
<dbReference type="GO" id="GO:0003743">
    <property type="term" value="F:translation initiation factor activity"/>
    <property type="evidence" value="ECO:0007669"/>
    <property type="project" value="UniProtKB-KW"/>
</dbReference>
<evidence type="ECO:0000256" key="9">
    <source>
        <dbReference type="RuleBase" id="RU003814"/>
    </source>
</evidence>
<keyword evidence="5" id="KW-0648">Protein biosynthesis</keyword>
<feature type="compositionally biased region" description="Basic and acidic residues" evidence="10">
    <location>
        <begin position="212"/>
        <end position="227"/>
    </location>
</feature>
<evidence type="ECO:0000256" key="8">
    <source>
        <dbReference type="ARBA" id="ARBA00046432"/>
    </source>
</evidence>
<evidence type="ECO:0000256" key="3">
    <source>
        <dbReference type="ARBA" id="ARBA00022490"/>
    </source>
</evidence>
<keyword evidence="4" id="KW-0396">Initiation factor</keyword>
<evidence type="ECO:0000256" key="6">
    <source>
        <dbReference type="ARBA" id="ARBA00044147"/>
    </source>
</evidence>
<feature type="compositionally biased region" description="Low complexity" evidence="10">
    <location>
        <begin position="176"/>
        <end position="185"/>
    </location>
</feature>
<dbReference type="InterPro" id="IPR037171">
    <property type="entry name" value="NagB/RpiA_transferase-like"/>
</dbReference>
<organism evidence="11">
    <name type="scientific">Panicum hallii</name>
    <dbReference type="NCBI Taxonomy" id="206008"/>
    <lineage>
        <taxon>Eukaryota</taxon>
        <taxon>Viridiplantae</taxon>
        <taxon>Streptophyta</taxon>
        <taxon>Embryophyta</taxon>
        <taxon>Tracheophyta</taxon>
        <taxon>Spermatophyta</taxon>
        <taxon>Magnoliopsida</taxon>
        <taxon>Liliopsida</taxon>
        <taxon>Poales</taxon>
        <taxon>Poaceae</taxon>
        <taxon>PACMAD clade</taxon>
        <taxon>Panicoideae</taxon>
        <taxon>Panicodae</taxon>
        <taxon>Paniceae</taxon>
        <taxon>Panicinae</taxon>
        <taxon>Panicum</taxon>
        <taxon>Panicum sect. Panicum</taxon>
    </lineage>
</organism>
<dbReference type="Pfam" id="PF01008">
    <property type="entry name" value="IF-2B"/>
    <property type="match status" value="1"/>
</dbReference>
<dbReference type="InterPro" id="IPR000649">
    <property type="entry name" value="IF-2B-related"/>
</dbReference>
<dbReference type="Gene3D" id="3.40.50.10470">
    <property type="entry name" value="Translation initiation factor eif-2b, domain 2"/>
    <property type="match status" value="1"/>
</dbReference>
<gene>
    <name evidence="11" type="ORF">PAHAL_9G152500</name>
</gene>
<evidence type="ECO:0000256" key="10">
    <source>
        <dbReference type="SAM" id="MobiDB-lite"/>
    </source>
</evidence>
<dbReference type="PANTHER" id="PTHR10233:SF14">
    <property type="entry name" value="TRANSLATION INITIATION FACTOR EIF-2B SUBUNIT DELTA"/>
    <property type="match status" value="1"/>
</dbReference>
<evidence type="ECO:0000313" key="11">
    <source>
        <dbReference type="EMBL" id="PAN45942.1"/>
    </source>
</evidence>
<dbReference type="EMBL" id="CM008054">
    <property type="protein sequence ID" value="PAN45942.1"/>
    <property type="molecule type" value="Genomic_DNA"/>
</dbReference>
<evidence type="ECO:0000256" key="2">
    <source>
        <dbReference type="ARBA" id="ARBA00007251"/>
    </source>
</evidence>
<keyword evidence="3" id="KW-0963">Cytoplasm</keyword>
<feature type="region of interest" description="Disordered" evidence="10">
    <location>
        <begin position="1"/>
        <end position="20"/>
    </location>
</feature>
<feature type="compositionally biased region" description="Basic and acidic residues" evidence="10">
    <location>
        <begin position="128"/>
        <end position="139"/>
    </location>
</feature>
<dbReference type="InterPro" id="IPR042529">
    <property type="entry name" value="IF_2B-like_C"/>
</dbReference>
<evidence type="ECO:0000256" key="7">
    <source>
        <dbReference type="ARBA" id="ARBA00044356"/>
    </source>
</evidence>
<comment type="similarity">
    <text evidence="2 9">Belongs to the eIF-2B alpha/beta/delta subunits family.</text>
</comment>
<accession>A0A2S3IJS5</accession>
<dbReference type="Gramene" id="PAN45942">
    <property type="protein sequence ID" value="PAN45942"/>
    <property type="gene ID" value="PAHAL_9G152500"/>
</dbReference>